<dbReference type="STRING" id="106549.A0A540L152"/>
<dbReference type="EMBL" id="VIEB01000866">
    <property type="protein sequence ID" value="TQD79257.1"/>
    <property type="molecule type" value="Genomic_DNA"/>
</dbReference>
<accession>A0A540L152</accession>
<dbReference type="NCBIfam" id="TIGR01614">
    <property type="entry name" value="PME_inhib"/>
    <property type="match status" value="1"/>
</dbReference>
<dbReference type="Gene3D" id="1.20.140.40">
    <property type="entry name" value="Invertase/pectin methylesterase inhibitor family protein"/>
    <property type="match status" value="1"/>
</dbReference>
<dbReference type="Proteomes" id="UP000315295">
    <property type="component" value="Unassembled WGS sequence"/>
</dbReference>
<keyword evidence="5" id="KW-1185">Reference proteome</keyword>
<evidence type="ECO:0000313" key="5">
    <source>
        <dbReference type="Proteomes" id="UP000315295"/>
    </source>
</evidence>
<dbReference type="EMBL" id="VIEB01000827">
    <property type="protein sequence ID" value="TQD80002.1"/>
    <property type="molecule type" value="Genomic_DNA"/>
</dbReference>
<dbReference type="AlphaFoldDB" id="A0A540L152"/>
<sequence>MESPLSNHVLLFACFLIIFLSSSPTPADARASPLVRSVCKATRDSFGQNYTLCVKTLWSDARIQSLVASNDLKELAINILEVAAETAKDAQELLNSYQPMIKSSKETKAIQQCAQSYGSVASCFRGTQDEVKEEDTMANYTVARVSDDIGVCEKALSSDGVKLPATISTRLQLVKLYNNIGYTITIQLLGIWLHH</sequence>
<evidence type="ECO:0000256" key="1">
    <source>
        <dbReference type="SAM" id="SignalP"/>
    </source>
</evidence>
<dbReference type="Pfam" id="PF04043">
    <property type="entry name" value="PMEI"/>
    <property type="match status" value="1"/>
</dbReference>
<dbReference type="PANTHER" id="PTHR31890:SF9">
    <property type="entry name" value="PLANT INVERTASE_PECTIN METHYLESTERASE INHIBITOR SUPERFAMILY PROTEIN"/>
    <property type="match status" value="1"/>
</dbReference>
<reference evidence="4 5" key="1">
    <citation type="journal article" date="2019" name="G3 (Bethesda)">
        <title>Sequencing of a Wild Apple (Malus baccata) Genome Unravels the Differences Between Cultivated and Wild Apple Species Regarding Disease Resistance and Cold Tolerance.</title>
        <authorList>
            <person name="Chen X."/>
        </authorList>
    </citation>
    <scope>NUCLEOTIDE SEQUENCE [LARGE SCALE GENOMIC DNA]</scope>
    <source>
        <strain evidence="5">cv. Shandingzi</strain>
        <tissue evidence="4">Leaves</tissue>
    </source>
</reference>
<gene>
    <name evidence="4" type="ORF">C1H46_034436</name>
    <name evidence="3" type="ORF">C1H46_035165</name>
</gene>
<comment type="caution">
    <text evidence="4">The sequence shown here is derived from an EMBL/GenBank/DDBJ whole genome shotgun (WGS) entry which is preliminary data.</text>
</comment>
<proteinExistence type="predicted"/>
<name>A0A540L152_MALBA</name>
<evidence type="ECO:0000313" key="4">
    <source>
        <dbReference type="EMBL" id="TQD80002.1"/>
    </source>
</evidence>
<organism evidence="4 5">
    <name type="scientific">Malus baccata</name>
    <name type="common">Siberian crab apple</name>
    <name type="synonym">Pyrus baccata</name>
    <dbReference type="NCBI Taxonomy" id="106549"/>
    <lineage>
        <taxon>Eukaryota</taxon>
        <taxon>Viridiplantae</taxon>
        <taxon>Streptophyta</taxon>
        <taxon>Embryophyta</taxon>
        <taxon>Tracheophyta</taxon>
        <taxon>Spermatophyta</taxon>
        <taxon>Magnoliopsida</taxon>
        <taxon>eudicotyledons</taxon>
        <taxon>Gunneridae</taxon>
        <taxon>Pentapetalae</taxon>
        <taxon>rosids</taxon>
        <taxon>fabids</taxon>
        <taxon>Rosales</taxon>
        <taxon>Rosaceae</taxon>
        <taxon>Amygdaloideae</taxon>
        <taxon>Maleae</taxon>
        <taxon>Malus</taxon>
    </lineage>
</organism>
<evidence type="ECO:0000259" key="2">
    <source>
        <dbReference type="SMART" id="SM00856"/>
    </source>
</evidence>
<feature type="domain" description="Pectinesterase inhibitor" evidence="2">
    <location>
        <begin position="30"/>
        <end position="186"/>
    </location>
</feature>
<dbReference type="SUPFAM" id="SSF101148">
    <property type="entry name" value="Plant invertase/pectin methylesterase inhibitor"/>
    <property type="match status" value="1"/>
</dbReference>
<dbReference type="PANTHER" id="PTHR31890">
    <property type="entry name" value="PLANT INVERTASE/PECTIN METHYLESTERASE INHIBITOR SUPERFAMILY PROTEIN"/>
    <property type="match status" value="1"/>
</dbReference>
<keyword evidence="1" id="KW-0732">Signal</keyword>
<protein>
    <recommendedName>
        <fullName evidence="2">Pectinesterase inhibitor domain-containing protein</fullName>
    </recommendedName>
</protein>
<evidence type="ECO:0000313" key="3">
    <source>
        <dbReference type="EMBL" id="TQD79257.1"/>
    </source>
</evidence>
<feature type="chain" id="PRO_5033847519" description="Pectinesterase inhibitor domain-containing protein" evidence="1">
    <location>
        <begin position="30"/>
        <end position="195"/>
    </location>
</feature>
<dbReference type="InterPro" id="IPR035513">
    <property type="entry name" value="Invertase/methylesterase_inhib"/>
</dbReference>
<dbReference type="InterPro" id="IPR006501">
    <property type="entry name" value="Pectinesterase_inhib_dom"/>
</dbReference>
<feature type="signal peptide" evidence="1">
    <location>
        <begin position="1"/>
        <end position="29"/>
    </location>
</feature>
<dbReference type="SMART" id="SM00856">
    <property type="entry name" value="PMEI"/>
    <property type="match status" value="1"/>
</dbReference>
<dbReference type="GO" id="GO:0004857">
    <property type="term" value="F:enzyme inhibitor activity"/>
    <property type="evidence" value="ECO:0007669"/>
    <property type="project" value="InterPro"/>
</dbReference>